<evidence type="ECO:0000256" key="5">
    <source>
        <dbReference type="ARBA" id="ARBA00022989"/>
    </source>
</evidence>
<dbReference type="OrthoDB" id="9807293at2"/>
<dbReference type="InterPro" id="IPR023271">
    <property type="entry name" value="Aquaporin-like"/>
</dbReference>
<protein>
    <submittedName>
        <fullName evidence="9">Glycerol transporter</fullName>
    </submittedName>
</protein>
<proteinExistence type="inferred from homology"/>
<dbReference type="InterPro" id="IPR000425">
    <property type="entry name" value="MIP"/>
</dbReference>
<keyword evidence="3 7" id="KW-0813">Transport</keyword>
<name>A0A0L8AHV4_9BACT</name>
<dbReference type="RefSeq" id="WP_053224622.1">
    <property type="nucleotide sequence ID" value="NZ_JSVA01000018.1"/>
</dbReference>
<evidence type="ECO:0000256" key="6">
    <source>
        <dbReference type="ARBA" id="ARBA00023136"/>
    </source>
</evidence>
<dbReference type="EMBL" id="JSVA01000018">
    <property type="protein sequence ID" value="KOF01720.1"/>
    <property type="molecule type" value="Genomic_DNA"/>
</dbReference>
<evidence type="ECO:0000256" key="3">
    <source>
        <dbReference type="ARBA" id="ARBA00022448"/>
    </source>
</evidence>
<sequence length="264" mass="27682">MSVYLAEFVGTAILIFFGNGTNAATTLNFSYAKNSGWIVTTIGWGLAVTFGIYAVGQISGAHINPAVTLSLAMTGDFEWNLVPGYIIAQVLGAMAGASFTWLQYLPHWDKTEDKGAKLGVFCTGGAIDQKGANLLSEVLGTMVLIFGLLMIGANQFVEGLNPLVVGGLIVVIGMAQGGSTGYAINPARDFGPRLAHFLLPIKGKGNSKWSYAWIPIIGPIIGGGLGAGLYQLAFNGTTGILTWSCIVSSILIIAYAIAEEAKKK</sequence>
<comment type="caution">
    <text evidence="9">The sequence shown here is derived from an EMBL/GenBank/DDBJ whole genome shotgun (WGS) entry which is preliminary data.</text>
</comment>
<dbReference type="PANTHER" id="PTHR43829">
    <property type="entry name" value="AQUAPORIN OR AQUAGLYCEROPORIN RELATED"/>
    <property type="match status" value="1"/>
</dbReference>
<keyword evidence="10" id="KW-1185">Reference proteome</keyword>
<feature type="transmembrane region" description="Helical" evidence="8">
    <location>
        <begin position="82"/>
        <end position="102"/>
    </location>
</feature>
<dbReference type="InterPro" id="IPR022357">
    <property type="entry name" value="MIP_CS"/>
</dbReference>
<evidence type="ECO:0000256" key="8">
    <source>
        <dbReference type="SAM" id="Phobius"/>
    </source>
</evidence>
<keyword evidence="5 8" id="KW-1133">Transmembrane helix</keyword>
<dbReference type="PATRIC" id="fig|1566026.4.peg.1384"/>
<organism evidence="9 10">
    <name type="scientific">Roseivirga seohaensis subsp. aquiponti</name>
    <dbReference type="NCBI Taxonomy" id="1566026"/>
    <lineage>
        <taxon>Bacteria</taxon>
        <taxon>Pseudomonadati</taxon>
        <taxon>Bacteroidota</taxon>
        <taxon>Cytophagia</taxon>
        <taxon>Cytophagales</taxon>
        <taxon>Roseivirgaceae</taxon>
        <taxon>Roseivirga</taxon>
    </lineage>
</organism>
<evidence type="ECO:0000313" key="9">
    <source>
        <dbReference type="EMBL" id="KOF01720.1"/>
    </source>
</evidence>
<feature type="transmembrane region" description="Helical" evidence="8">
    <location>
        <begin position="211"/>
        <end position="234"/>
    </location>
</feature>
<keyword evidence="4 7" id="KW-0812">Transmembrane</keyword>
<evidence type="ECO:0000256" key="2">
    <source>
        <dbReference type="ARBA" id="ARBA00006175"/>
    </source>
</evidence>
<dbReference type="AlphaFoldDB" id="A0A0L8AHV4"/>
<dbReference type="GO" id="GO:0015254">
    <property type="term" value="F:glycerol channel activity"/>
    <property type="evidence" value="ECO:0007669"/>
    <property type="project" value="TreeGrafter"/>
</dbReference>
<evidence type="ECO:0000256" key="7">
    <source>
        <dbReference type="RuleBase" id="RU000477"/>
    </source>
</evidence>
<dbReference type="PANTHER" id="PTHR43829:SF9">
    <property type="entry name" value="AQUAPORIN-9"/>
    <property type="match status" value="1"/>
</dbReference>
<reference evidence="10" key="1">
    <citation type="submission" date="2014-11" db="EMBL/GenBank/DDBJ databases">
        <title>Genome sequencing of Roseivirga sp. D-25.</title>
        <authorList>
            <person name="Selvaratnam C."/>
            <person name="Thevarajoo S."/>
            <person name="Goh K.M."/>
            <person name="Eee R."/>
            <person name="Chan K.-G."/>
            <person name="Chong C.S."/>
        </authorList>
    </citation>
    <scope>NUCLEOTIDE SEQUENCE [LARGE SCALE GENOMIC DNA]</scope>
    <source>
        <strain evidence="10">D-25</strain>
    </source>
</reference>
<dbReference type="GO" id="GO:0005886">
    <property type="term" value="C:plasma membrane"/>
    <property type="evidence" value="ECO:0007669"/>
    <property type="project" value="TreeGrafter"/>
</dbReference>
<dbReference type="Pfam" id="PF00230">
    <property type="entry name" value="MIP"/>
    <property type="match status" value="1"/>
</dbReference>
<dbReference type="PRINTS" id="PR00783">
    <property type="entry name" value="MINTRINSICP"/>
</dbReference>
<dbReference type="SUPFAM" id="SSF81338">
    <property type="entry name" value="Aquaporin-like"/>
    <property type="match status" value="1"/>
</dbReference>
<comment type="similarity">
    <text evidence="2 7">Belongs to the MIP/aquaporin (TC 1.A.8) family.</text>
</comment>
<feature type="transmembrane region" description="Helical" evidence="8">
    <location>
        <begin position="240"/>
        <end position="258"/>
    </location>
</feature>
<keyword evidence="6 8" id="KW-0472">Membrane</keyword>
<comment type="subcellular location">
    <subcellularLocation>
        <location evidence="1">Membrane</location>
        <topology evidence="1">Multi-pass membrane protein</topology>
    </subcellularLocation>
</comment>
<evidence type="ECO:0000313" key="10">
    <source>
        <dbReference type="Proteomes" id="UP000036908"/>
    </source>
</evidence>
<dbReference type="Proteomes" id="UP000036908">
    <property type="component" value="Unassembled WGS sequence"/>
</dbReference>
<feature type="transmembrane region" description="Helical" evidence="8">
    <location>
        <begin position="163"/>
        <end position="184"/>
    </location>
</feature>
<evidence type="ECO:0000256" key="1">
    <source>
        <dbReference type="ARBA" id="ARBA00004141"/>
    </source>
</evidence>
<dbReference type="InterPro" id="IPR050363">
    <property type="entry name" value="MIP/Aquaporin"/>
</dbReference>
<dbReference type="NCBIfam" id="TIGR00861">
    <property type="entry name" value="MIP"/>
    <property type="match status" value="1"/>
</dbReference>
<feature type="transmembrane region" description="Helical" evidence="8">
    <location>
        <begin position="138"/>
        <end position="157"/>
    </location>
</feature>
<accession>A0A0L8AHV4</accession>
<evidence type="ECO:0000256" key="4">
    <source>
        <dbReference type="ARBA" id="ARBA00022692"/>
    </source>
</evidence>
<gene>
    <name evidence="9" type="ORF">OB69_15320</name>
</gene>
<dbReference type="PROSITE" id="PS00221">
    <property type="entry name" value="MIP"/>
    <property type="match status" value="1"/>
</dbReference>
<dbReference type="Gene3D" id="1.20.1080.10">
    <property type="entry name" value="Glycerol uptake facilitator protein"/>
    <property type="match status" value="1"/>
</dbReference>